<gene>
    <name evidence="1" type="ORF">GCM10023183_01350</name>
</gene>
<organism evidence="1 2">
    <name type="scientific">Nibribacter koreensis</name>
    <dbReference type="NCBI Taxonomy" id="1084519"/>
    <lineage>
        <taxon>Bacteria</taxon>
        <taxon>Pseudomonadati</taxon>
        <taxon>Bacteroidota</taxon>
        <taxon>Cytophagia</taxon>
        <taxon>Cytophagales</taxon>
        <taxon>Hymenobacteraceae</taxon>
        <taxon>Nibribacter</taxon>
    </lineage>
</organism>
<name>A0ABP8F585_9BACT</name>
<dbReference type="Proteomes" id="UP001501844">
    <property type="component" value="Unassembled WGS sequence"/>
</dbReference>
<protein>
    <submittedName>
        <fullName evidence="1">Uncharacterized protein</fullName>
    </submittedName>
</protein>
<accession>A0ABP8F585</accession>
<keyword evidence="2" id="KW-1185">Reference proteome</keyword>
<reference evidence="2" key="1">
    <citation type="journal article" date="2019" name="Int. J. Syst. Evol. Microbiol.">
        <title>The Global Catalogue of Microorganisms (GCM) 10K type strain sequencing project: providing services to taxonomists for standard genome sequencing and annotation.</title>
        <authorList>
            <consortium name="The Broad Institute Genomics Platform"/>
            <consortium name="The Broad Institute Genome Sequencing Center for Infectious Disease"/>
            <person name="Wu L."/>
            <person name="Ma J."/>
        </authorList>
    </citation>
    <scope>NUCLEOTIDE SEQUENCE [LARGE SCALE GENOMIC DNA]</scope>
    <source>
        <strain evidence="2">JCM 17917</strain>
    </source>
</reference>
<sequence length="61" mass="6847">MTQAEFDADYADALENILVAMAQNAEIDPQKFYSMACVIENLRFFSPVLFAAIKKPSTEID</sequence>
<comment type="caution">
    <text evidence="1">The sequence shown here is derived from an EMBL/GenBank/DDBJ whole genome shotgun (WGS) entry which is preliminary data.</text>
</comment>
<dbReference type="RefSeq" id="WP_345161293.1">
    <property type="nucleotide sequence ID" value="NZ_BAABGX010000001.1"/>
</dbReference>
<evidence type="ECO:0000313" key="1">
    <source>
        <dbReference type="EMBL" id="GAA4295443.1"/>
    </source>
</evidence>
<evidence type="ECO:0000313" key="2">
    <source>
        <dbReference type="Proteomes" id="UP001501844"/>
    </source>
</evidence>
<proteinExistence type="predicted"/>
<dbReference type="EMBL" id="BAABGX010000001">
    <property type="protein sequence ID" value="GAA4295443.1"/>
    <property type="molecule type" value="Genomic_DNA"/>
</dbReference>